<feature type="active site" evidence="9">
    <location>
        <position position="249"/>
    </location>
</feature>
<evidence type="ECO:0000256" key="5">
    <source>
        <dbReference type="ARBA" id="ARBA00023098"/>
    </source>
</evidence>
<dbReference type="InterPro" id="IPR013747">
    <property type="entry name" value="ACP_syn_III_C"/>
</dbReference>
<dbReference type="RefSeq" id="WP_204655152.1">
    <property type="nucleotide sequence ID" value="NZ_JAFBFD010000062.1"/>
</dbReference>
<feature type="active site" evidence="9">
    <location>
        <position position="279"/>
    </location>
</feature>
<organism evidence="12 13">
    <name type="scientific">Enterococcus lemanii</name>
    <dbReference type="NCBI Taxonomy" id="1159752"/>
    <lineage>
        <taxon>Bacteria</taxon>
        <taxon>Bacillati</taxon>
        <taxon>Bacillota</taxon>
        <taxon>Bacilli</taxon>
        <taxon>Lactobacillales</taxon>
        <taxon>Enterococcaceae</taxon>
        <taxon>Enterococcus</taxon>
    </lineage>
</organism>
<dbReference type="EC" id="2.3.1.180" evidence="9"/>
<reference evidence="13" key="1">
    <citation type="journal article" date="2019" name="Int. J. Syst. Evol. Microbiol.">
        <title>The Global Catalogue of Microorganisms (GCM) 10K type strain sequencing project: providing services to taxonomists for standard genome sequencing and annotation.</title>
        <authorList>
            <consortium name="The Broad Institute Genomics Platform"/>
            <consortium name="The Broad Institute Genome Sequencing Center for Infectious Disease"/>
            <person name="Wu L."/>
            <person name="Ma J."/>
        </authorList>
    </citation>
    <scope>NUCLEOTIDE SEQUENCE [LARGE SCALE GENOMIC DNA]</scope>
    <source>
        <strain evidence="13">CGMCC 1.19032</strain>
    </source>
</reference>
<evidence type="ECO:0000259" key="10">
    <source>
        <dbReference type="Pfam" id="PF08541"/>
    </source>
</evidence>
<evidence type="ECO:0000256" key="7">
    <source>
        <dbReference type="ARBA" id="ARBA00023268"/>
    </source>
</evidence>
<keyword evidence="5 9" id="KW-0443">Lipid metabolism</keyword>
<comment type="pathway">
    <text evidence="9">Lipid metabolism; fatty acid biosynthesis.</text>
</comment>
<dbReference type="NCBIfam" id="TIGR00747">
    <property type="entry name" value="fabH"/>
    <property type="match status" value="1"/>
</dbReference>
<dbReference type="PANTHER" id="PTHR43091:SF1">
    <property type="entry name" value="BETA-KETOACYL-[ACYL-CARRIER-PROTEIN] SYNTHASE III, CHLOROPLASTIC"/>
    <property type="match status" value="1"/>
</dbReference>
<keyword evidence="7 9" id="KW-0511">Multifunctional enzyme</keyword>
<keyword evidence="4 9" id="KW-0276">Fatty acid metabolism</keyword>
<keyword evidence="8 9" id="KW-0012">Acyltransferase</keyword>
<dbReference type="Proteomes" id="UP001595969">
    <property type="component" value="Unassembled WGS sequence"/>
</dbReference>
<feature type="region of interest" description="ACP-binding" evidence="9">
    <location>
        <begin position="250"/>
        <end position="254"/>
    </location>
</feature>
<dbReference type="PANTHER" id="PTHR43091">
    <property type="entry name" value="3-OXOACYL-[ACYL-CARRIER-PROTEIN] SYNTHASE"/>
    <property type="match status" value="1"/>
</dbReference>
<dbReference type="HAMAP" id="MF_01815">
    <property type="entry name" value="FabH"/>
    <property type="match status" value="1"/>
</dbReference>
<evidence type="ECO:0000256" key="2">
    <source>
        <dbReference type="ARBA" id="ARBA00022516"/>
    </source>
</evidence>
<comment type="caution">
    <text evidence="12">The sequence shown here is derived from an EMBL/GenBank/DDBJ whole genome shotgun (WGS) entry which is preliminary data.</text>
</comment>
<keyword evidence="13" id="KW-1185">Reference proteome</keyword>
<feature type="active site" evidence="9">
    <location>
        <position position="114"/>
    </location>
</feature>
<evidence type="ECO:0000313" key="13">
    <source>
        <dbReference type="Proteomes" id="UP001595969"/>
    </source>
</evidence>
<protein>
    <recommendedName>
        <fullName evidence="9">Beta-ketoacyl-[acyl-carrier-protein] synthase III</fullName>
        <shortName evidence="9">Beta-ketoacyl-ACP synthase III</shortName>
        <shortName evidence="9">KAS III</shortName>
        <ecNumber evidence="9">2.3.1.180</ecNumber>
    </recommendedName>
    <alternativeName>
        <fullName evidence="9">3-oxoacyl-[acyl-carrier-protein] synthase 3</fullName>
    </alternativeName>
    <alternativeName>
        <fullName evidence="9">3-oxoacyl-[acyl-carrier-protein] synthase III</fullName>
    </alternativeName>
</protein>
<evidence type="ECO:0000256" key="8">
    <source>
        <dbReference type="ARBA" id="ARBA00023315"/>
    </source>
</evidence>
<evidence type="ECO:0000256" key="9">
    <source>
        <dbReference type="HAMAP-Rule" id="MF_01815"/>
    </source>
</evidence>
<comment type="similarity">
    <text evidence="1 9">Belongs to the thiolase-like superfamily. FabH family.</text>
</comment>
<evidence type="ECO:0000259" key="11">
    <source>
        <dbReference type="Pfam" id="PF08545"/>
    </source>
</evidence>
<dbReference type="InterPro" id="IPR004655">
    <property type="entry name" value="FabH"/>
</dbReference>
<feature type="domain" description="Beta-ketoacyl-[acyl-carrier-protein] synthase III N-terminal" evidence="11">
    <location>
        <begin position="108"/>
        <end position="184"/>
    </location>
</feature>
<dbReference type="EMBL" id="JBHSGS010000052">
    <property type="protein sequence ID" value="MFC4719990.1"/>
    <property type="molecule type" value="Genomic_DNA"/>
</dbReference>
<dbReference type="Gene3D" id="3.40.47.10">
    <property type="match status" value="1"/>
</dbReference>
<comment type="subcellular location">
    <subcellularLocation>
        <location evidence="9">Cytoplasm</location>
    </subcellularLocation>
</comment>
<keyword evidence="3 9" id="KW-0808">Transferase</keyword>
<dbReference type="NCBIfam" id="NF006829">
    <property type="entry name" value="PRK09352.1"/>
    <property type="match status" value="1"/>
</dbReference>
<evidence type="ECO:0000256" key="3">
    <source>
        <dbReference type="ARBA" id="ARBA00022679"/>
    </source>
</evidence>
<dbReference type="Pfam" id="PF08545">
    <property type="entry name" value="ACP_syn_III"/>
    <property type="match status" value="1"/>
</dbReference>
<feature type="domain" description="Beta-ketoacyl-[acyl-carrier-protein] synthase III C-terminal" evidence="10">
    <location>
        <begin position="239"/>
        <end position="323"/>
    </location>
</feature>
<comment type="subunit">
    <text evidence="9">Homodimer.</text>
</comment>
<accession>A0ABV9MYZ9</accession>
<comment type="domain">
    <text evidence="9">The last Arg residue of the ACP-binding site is essential for the weak association between ACP/AcpP and FabH.</text>
</comment>
<evidence type="ECO:0000256" key="1">
    <source>
        <dbReference type="ARBA" id="ARBA00008642"/>
    </source>
</evidence>
<keyword evidence="6 9" id="KW-0275">Fatty acid biosynthesis</keyword>
<dbReference type="SUPFAM" id="SSF53901">
    <property type="entry name" value="Thiolase-like"/>
    <property type="match status" value="1"/>
</dbReference>
<evidence type="ECO:0000313" key="12">
    <source>
        <dbReference type="EMBL" id="MFC4719990.1"/>
    </source>
</evidence>
<proteinExistence type="inferred from homology"/>
<gene>
    <name evidence="9" type="primary">fabH</name>
    <name evidence="12" type="ORF">ACFO5I_09655</name>
</gene>
<keyword evidence="9" id="KW-0963">Cytoplasm</keyword>
<dbReference type="CDD" id="cd00830">
    <property type="entry name" value="KAS_III"/>
    <property type="match status" value="1"/>
</dbReference>
<name>A0ABV9MYZ9_9ENTE</name>
<dbReference type="InterPro" id="IPR016039">
    <property type="entry name" value="Thiolase-like"/>
</dbReference>
<keyword evidence="2 9" id="KW-0444">Lipid biosynthesis</keyword>
<evidence type="ECO:0000256" key="4">
    <source>
        <dbReference type="ARBA" id="ARBA00022832"/>
    </source>
</evidence>
<comment type="function">
    <text evidence="9">Catalyzes the condensation reaction of fatty acid synthesis by the addition to an acyl acceptor of two carbons from malonyl-ACP. Catalyzes the first condensation reaction which initiates fatty acid synthesis and may therefore play a role in governing the total rate of fatty acid production. Possesses both acetoacetyl-ACP synthase and acetyl transacylase activities. Its substrate specificity determines the biosynthesis of branched-chain and/or straight-chain of fatty acids.</text>
</comment>
<dbReference type="GO" id="GO:0033818">
    <property type="term" value="F:beta-ketoacyl-acyl-carrier-protein synthase III activity"/>
    <property type="evidence" value="ECO:0007669"/>
    <property type="project" value="UniProtKB-EC"/>
</dbReference>
<evidence type="ECO:0000256" key="6">
    <source>
        <dbReference type="ARBA" id="ARBA00023160"/>
    </source>
</evidence>
<comment type="catalytic activity">
    <reaction evidence="9">
        <text>malonyl-[ACP] + acetyl-CoA + H(+) = 3-oxobutanoyl-[ACP] + CO2 + CoA</text>
        <dbReference type="Rhea" id="RHEA:12080"/>
        <dbReference type="Rhea" id="RHEA-COMP:9623"/>
        <dbReference type="Rhea" id="RHEA-COMP:9625"/>
        <dbReference type="ChEBI" id="CHEBI:15378"/>
        <dbReference type="ChEBI" id="CHEBI:16526"/>
        <dbReference type="ChEBI" id="CHEBI:57287"/>
        <dbReference type="ChEBI" id="CHEBI:57288"/>
        <dbReference type="ChEBI" id="CHEBI:78449"/>
        <dbReference type="ChEBI" id="CHEBI:78450"/>
        <dbReference type="EC" id="2.3.1.180"/>
    </reaction>
</comment>
<dbReference type="Pfam" id="PF08541">
    <property type="entry name" value="ACP_syn_III_C"/>
    <property type="match status" value="1"/>
</dbReference>
<dbReference type="InterPro" id="IPR013751">
    <property type="entry name" value="ACP_syn_III_N"/>
</dbReference>
<sequence>MDMKFGKITATASYLPQQIISNHQLAEVMDTSDEWIYSRTGIKTRHIAKEENTSDLCIQVAQQLLTKSQIEASEIDFVIVATMSPDYNSPSVACLVQGAIGANNALAFDLGAACAGFVYALSMGEKLIRTGSKKGIVIGGEVISKILDWQDRSTAVLFGDGAGGVLLEADAQQHLLKESLHADGTRGMSLTSGYVNSHNNPFGQSDTPKSACLSMVGRDIFDFATRDVAKSIAELIEEQKESVDYFLLHQANSRLLDKIARKLQVDRAKFLQNVDKYGNTSAATIPILLDEAVQEGTIILGHNQKVVLSGFGGGLTWASVLITL</sequence>